<keyword evidence="2" id="KW-1185">Reference proteome</keyword>
<organism evidence="1 2">
    <name type="scientific">Hygrophoropsis aurantiaca</name>
    <dbReference type="NCBI Taxonomy" id="72124"/>
    <lineage>
        <taxon>Eukaryota</taxon>
        <taxon>Fungi</taxon>
        <taxon>Dikarya</taxon>
        <taxon>Basidiomycota</taxon>
        <taxon>Agaricomycotina</taxon>
        <taxon>Agaricomycetes</taxon>
        <taxon>Agaricomycetidae</taxon>
        <taxon>Boletales</taxon>
        <taxon>Coniophorineae</taxon>
        <taxon>Hygrophoropsidaceae</taxon>
        <taxon>Hygrophoropsis</taxon>
    </lineage>
</organism>
<sequence>MRGCWVLCVPSAFHALCYSEPEDRDWWETENEFEYYKDEAKRKKAYAKCRAYLLAQVDSAHPPPTDDLLLDMGATAAKLPSTLALQNLALHNAAHALLLGHFERALCYLHALDRDSDYKDEHIPATHMRISYIYNIQGYRNLAAEHIRLAQGLLLPTSGSGYKTLEKQSLGDDARHRRFHDFLSFYYASTVLEDFRCAHLNGPQSAPALAAGVWDRWLKHLRPDEYDCVSVLMLELHLDILGEPESDSKTLAQLDDIVLALVRQSRVIDAFRVFIIRIEHSPPSWSNHLTFLTHLKKAAKLQPRGSNVHALTSEIAQAFTAEIELCYAKHLHTVSKNPKQRDKCLASSVQNYQKSKHAWGQHDVAAFRALLMDDNTADADTLLQTAIERLARAIDGFGEVNFPARQMNLLDSSLQILNLVNDTSTIHEVNKSLRDLYRATGRTAKFWVMHLLVMSVEAPISPDIGSFLEDCEQFPKEVLDAAAGGSNGHDDAGNLRILRLKVMFLVAHRTGDTPKTIEHGMAYIAALEAAGVRETASEATEMVAAALLVFDPESQSSPEEQQRQRENFAAARTLLTKWIAEDEASRRYDSEARKRLLIARGLVEFRSVLPPTVLKEVKEEFVDGMRDTAYDCKDIATFSIRHGIVEALYLEVVEGYESAIFFAEPVLQQWDARDPERLAFAELKMHTARRRILASPSITDETHKASFLRTAITQLTEAMDWYDIASQVGALLECRYWLGMAHFRLAALAPAVQILNFLFDDAPSTGSTNSAVGSLHKAIRQIFDLGLEVATAHDEAPGAWEWIQHSKARSLADMLKLHGSQVDRYPEIYFDDINWLYRDSPSIYIELNSLAPLFRMTRLSKALLTASLEDRSGIKAELRMLKRGMREDPALRGSLAVLTGAPATLDDLQWMSLTSTERVIFLDWTAVGDVLFLVHVEIVDARVFPPPVPGQRPTDVYPKIRMHKLGISVSVIERWRNSGVEGHRYLDRRQLSGPDAYDNLNMLKELIAPIKTLSQPGDMLVLCPTKPLHGIPLHAIEIDVDEDEESVVLLERNPVIYTYSHSVLRQCLARSKSHMKPNTARKAAYFGVYEGVKANDPEPGRVSAHLDALSTQFTSSVSWGDTVTKDEFKHCTAEATTIVHFHGHTLDHVVSLDQCLMLAQDERLSAQDIFALELRCAPLVTLIACASTDQTTMPGDEPLGILSAFLYSGAGSAIGTLWKTRSEDGRAWAREFYAGFDSDEGCRAGKVFGVDKEVRVVNLARCLRRAALAIKAREETNAPYHWAQFVLYGSWFGRG</sequence>
<name>A0ACB8A783_9AGAM</name>
<proteinExistence type="predicted"/>
<reference evidence="1" key="1">
    <citation type="journal article" date="2021" name="New Phytol.">
        <title>Evolutionary innovations through gain and loss of genes in the ectomycorrhizal Boletales.</title>
        <authorList>
            <person name="Wu G."/>
            <person name="Miyauchi S."/>
            <person name="Morin E."/>
            <person name="Kuo A."/>
            <person name="Drula E."/>
            <person name="Varga T."/>
            <person name="Kohler A."/>
            <person name="Feng B."/>
            <person name="Cao Y."/>
            <person name="Lipzen A."/>
            <person name="Daum C."/>
            <person name="Hundley H."/>
            <person name="Pangilinan J."/>
            <person name="Johnson J."/>
            <person name="Barry K."/>
            <person name="LaButti K."/>
            <person name="Ng V."/>
            <person name="Ahrendt S."/>
            <person name="Min B."/>
            <person name="Choi I.G."/>
            <person name="Park H."/>
            <person name="Plett J.M."/>
            <person name="Magnuson J."/>
            <person name="Spatafora J.W."/>
            <person name="Nagy L.G."/>
            <person name="Henrissat B."/>
            <person name="Grigoriev I.V."/>
            <person name="Yang Z.L."/>
            <person name="Xu J."/>
            <person name="Martin F.M."/>
        </authorList>
    </citation>
    <scope>NUCLEOTIDE SEQUENCE</scope>
    <source>
        <strain evidence="1">ATCC 28755</strain>
    </source>
</reference>
<evidence type="ECO:0000313" key="1">
    <source>
        <dbReference type="EMBL" id="KAH7908905.1"/>
    </source>
</evidence>
<dbReference type="Proteomes" id="UP000790377">
    <property type="component" value="Unassembled WGS sequence"/>
</dbReference>
<evidence type="ECO:0000313" key="2">
    <source>
        <dbReference type="Proteomes" id="UP000790377"/>
    </source>
</evidence>
<dbReference type="EMBL" id="MU267790">
    <property type="protein sequence ID" value="KAH7908905.1"/>
    <property type="molecule type" value="Genomic_DNA"/>
</dbReference>
<protein>
    <submittedName>
        <fullName evidence="1">CHAT domain-containing protein</fullName>
    </submittedName>
</protein>
<accession>A0ACB8A783</accession>
<gene>
    <name evidence="1" type="ORF">BJ138DRAFT_1202483</name>
</gene>
<comment type="caution">
    <text evidence="1">The sequence shown here is derived from an EMBL/GenBank/DDBJ whole genome shotgun (WGS) entry which is preliminary data.</text>
</comment>